<name>A0A9N9ZYL2_BEMTA</name>
<protein>
    <recommendedName>
        <fullName evidence="4">Transmembrane protein 222</fullName>
    </recommendedName>
</protein>
<evidence type="ECO:0008006" key="4">
    <source>
        <dbReference type="Google" id="ProtNLM"/>
    </source>
</evidence>
<keyword evidence="1" id="KW-1133">Transmembrane helix</keyword>
<dbReference type="EMBL" id="OU963862">
    <property type="protein sequence ID" value="CAH0380497.1"/>
    <property type="molecule type" value="Genomic_DNA"/>
</dbReference>
<dbReference type="AlphaFoldDB" id="A0A9N9ZYL2"/>
<evidence type="ECO:0000256" key="1">
    <source>
        <dbReference type="SAM" id="Phobius"/>
    </source>
</evidence>
<dbReference type="InterPro" id="IPR008496">
    <property type="entry name" value="TMEM222/RTE1"/>
</dbReference>
<keyword evidence="1" id="KW-0812">Transmembrane</keyword>
<proteinExistence type="predicted"/>
<keyword evidence="1" id="KW-0472">Membrane</keyword>
<organism evidence="2 3">
    <name type="scientific">Bemisia tabaci</name>
    <name type="common">Sweetpotato whitefly</name>
    <name type="synonym">Aleurodes tabaci</name>
    <dbReference type="NCBI Taxonomy" id="7038"/>
    <lineage>
        <taxon>Eukaryota</taxon>
        <taxon>Metazoa</taxon>
        <taxon>Ecdysozoa</taxon>
        <taxon>Arthropoda</taxon>
        <taxon>Hexapoda</taxon>
        <taxon>Insecta</taxon>
        <taxon>Pterygota</taxon>
        <taxon>Neoptera</taxon>
        <taxon>Paraneoptera</taxon>
        <taxon>Hemiptera</taxon>
        <taxon>Sternorrhyncha</taxon>
        <taxon>Aleyrodoidea</taxon>
        <taxon>Aleyrodidae</taxon>
        <taxon>Aleyrodinae</taxon>
        <taxon>Bemisia</taxon>
    </lineage>
</organism>
<reference evidence="2" key="1">
    <citation type="submission" date="2021-12" db="EMBL/GenBank/DDBJ databases">
        <authorList>
            <person name="King R."/>
        </authorList>
    </citation>
    <scope>NUCLEOTIDE SEQUENCE</scope>
</reference>
<dbReference type="PANTHER" id="PTHR20921">
    <property type="entry name" value="TRANSMEMBRANE PROTEIN 222"/>
    <property type="match status" value="1"/>
</dbReference>
<dbReference type="Proteomes" id="UP001152759">
    <property type="component" value="Chromosome 1"/>
</dbReference>
<keyword evidence="3" id="KW-1185">Reference proteome</keyword>
<sequence length="196" mass="22352">MKKKNIMGTTVDTENHRYPFCVVWTPLPVFSWLFPFIGHMGICNSAGIIRDFAGPYRVSEDNMAFGNPTRYWQLNPTKVAGGAAKWDQAVRESSDIYSSRMHTICDNCHSHVATALCLMEYNKQNNWNMFKVGIFILWHGKSVGHSANSGFCSHCSWNLVCLYDITEDYLWTTSREMNLEAESNKGIRSDIGESYL</sequence>
<dbReference type="Pfam" id="PF05608">
    <property type="entry name" value="RTE1"/>
    <property type="match status" value="2"/>
</dbReference>
<evidence type="ECO:0000313" key="3">
    <source>
        <dbReference type="Proteomes" id="UP001152759"/>
    </source>
</evidence>
<accession>A0A9N9ZYL2</accession>
<feature type="transmembrane region" description="Helical" evidence="1">
    <location>
        <begin position="21"/>
        <end position="42"/>
    </location>
</feature>
<dbReference type="PANTHER" id="PTHR20921:SF0">
    <property type="entry name" value="TRANSMEMBRANE PROTEIN 222"/>
    <property type="match status" value="1"/>
</dbReference>
<evidence type="ECO:0000313" key="2">
    <source>
        <dbReference type="EMBL" id="CAH0380497.1"/>
    </source>
</evidence>
<gene>
    <name evidence="2" type="ORF">BEMITA_LOCUS256</name>
</gene>